<reference evidence="6 7" key="1">
    <citation type="submission" date="2019-03" db="EMBL/GenBank/DDBJ databases">
        <title>Genomic Encyclopedia of Type Strains, Phase IV (KMG-IV): sequencing the most valuable type-strain genomes for metagenomic binning, comparative biology and taxonomic classification.</title>
        <authorList>
            <person name="Goeker M."/>
        </authorList>
    </citation>
    <scope>NUCLEOTIDE SEQUENCE [LARGE SCALE GENOMIC DNA]</scope>
    <source>
        <strain evidence="6 7">DSM 28867</strain>
    </source>
</reference>
<dbReference type="Gene3D" id="1.20.1260.80">
    <property type="match status" value="1"/>
</dbReference>
<evidence type="ECO:0000313" key="7">
    <source>
        <dbReference type="Proteomes" id="UP000294743"/>
    </source>
</evidence>
<keyword evidence="5" id="KW-1133">Transmembrane helix</keyword>
<keyword evidence="3" id="KW-0175">Coiled coil</keyword>
<proteinExistence type="inferred from homology"/>
<evidence type="ECO:0000256" key="2">
    <source>
        <dbReference type="ARBA" id="ARBA00009840"/>
    </source>
</evidence>
<dbReference type="PANTHER" id="PTHR30563">
    <property type="entry name" value="DNA RECOMBINATION PROTEIN RMUC"/>
    <property type="match status" value="1"/>
</dbReference>
<dbReference type="Proteomes" id="UP000294743">
    <property type="component" value="Unassembled WGS sequence"/>
</dbReference>
<organism evidence="6 7">
    <name type="scientific">Breznakia blatticola</name>
    <dbReference type="NCBI Taxonomy" id="1754012"/>
    <lineage>
        <taxon>Bacteria</taxon>
        <taxon>Bacillati</taxon>
        <taxon>Bacillota</taxon>
        <taxon>Erysipelotrichia</taxon>
        <taxon>Erysipelotrichales</taxon>
        <taxon>Erysipelotrichaceae</taxon>
        <taxon>Breznakia</taxon>
    </lineage>
</organism>
<keyword evidence="5" id="KW-0812">Transmembrane</keyword>
<dbReference type="OrthoDB" id="370725at2"/>
<evidence type="ECO:0000256" key="1">
    <source>
        <dbReference type="ARBA" id="ARBA00003416"/>
    </source>
</evidence>
<dbReference type="PANTHER" id="PTHR30563:SF0">
    <property type="entry name" value="DNA RECOMBINATION PROTEIN RMUC"/>
    <property type="match status" value="1"/>
</dbReference>
<comment type="similarity">
    <text evidence="2">Belongs to the RmuC family.</text>
</comment>
<comment type="caution">
    <text evidence="6">The sequence shown here is derived from an EMBL/GenBank/DDBJ whole genome shotgun (WGS) entry which is preliminary data.</text>
</comment>
<dbReference type="Pfam" id="PF02646">
    <property type="entry name" value="RmuC"/>
    <property type="match status" value="1"/>
</dbReference>
<name>A0A4R7ZET6_9FIRM</name>
<accession>A0A4R7ZET6</accession>
<evidence type="ECO:0000313" key="6">
    <source>
        <dbReference type="EMBL" id="TDW14761.1"/>
    </source>
</evidence>
<gene>
    <name evidence="6" type="ORF">EDD63_13217</name>
</gene>
<sequence length="359" mass="41652">MNTEMILIGLLIILIALLLVVLFVVLKQQKHEDHEELDRLQKQLLDFQLAISQSVRNDMNMLNENTAEKLNKMQQSLNQQVNVSFESTGKVFREVMNQIGKIDKTQEQLTLLSHDISSLHNILNDKKTRGIYGEVELYQILENAFGLDQTRYQKQYKLSNGHIVDAIIFGNDALGKIPVDSKFPLENFNRLMDPELVQAQKTTVYNMFKHDVKKHIDAIATKYLIKDETSEFAYMFIPAEAIFSYISSNMEEVITYSYQKHVYLVSPTTLMAYITAIKALYLGQQKNEKMQDIQMELNKLAVEFDRFTDRYQAVANDLQRTHKDMQQVLITANKIEKRFRQIEAVELEEVSETPNLPTM</sequence>
<evidence type="ECO:0000256" key="4">
    <source>
        <dbReference type="ARBA" id="ARBA00023172"/>
    </source>
</evidence>
<feature type="transmembrane region" description="Helical" evidence="5">
    <location>
        <begin position="6"/>
        <end position="26"/>
    </location>
</feature>
<comment type="function">
    <text evidence="1">Involved in DNA recombination.</text>
</comment>
<evidence type="ECO:0000256" key="5">
    <source>
        <dbReference type="SAM" id="Phobius"/>
    </source>
</evidence>
<dbReference type="GO" id="GO:0006310">
    <property type="term" value="P:DNA recombination"/>
    <property type="evidence" value="ECO:0007669"/>
    <property type="project" value="UniProtKB-KW"/>
</dbReference>
<dbReference type="RefSeq" id="WP_134170412.1">
    <property type="nucleotide sequence ID" value="NZ_SODD01000032.1"/>
</dbReference>
<dbReference type="InterPro" id="IPR003798">
    <property type="entry name" value="DNA_recombination_RmuC"/>
</dbReference>
<keyword evidence="7" id="KW-1185">Reference proteome</keyword>
<protein>
    <submittedName>
        <fullName evidence="6">DNA recombination protein RmuC</fullName>
    </submittedName>
</protein>
<evidence type="ECO:0000256" key="3">
    <source>
        <dbReference type="ARBA" id="ARBA00023054"/>
    </source>
</evidence>
<keyword evidence="5" id="KW-0472">Membrane</keyword>
<dbReference type="EMBL" id="SODD01000032">
    <property type="protein sequence ID" value="TDW14761.1"/>
    <property type="molecule type" value="Genomic_DNA"/>
</dbReference>
<keyword evidence="4" id="KW-0233">DNA recombination</keyword>
<dbReference type="AlphaFoldDB" id="A0A4R7ZET6"/>